<dbReference type="Proteomes" id="UP001444661">
    <property type="component" value="Unassembled WGS sequence"/>
</dbReference>
<dbReference type="SUPFAM" id="SSF51430">
    <property type="entry name" value="NAD(P)-linked oxidoreductase"/>
    <property type="match status" value="1"/>
</dbReference>
<comment type="caution">
    <text evidence="3">The sequence shown here is derived from an EMBL/GenBank/DDBJ whole genome shotgun (WGS) entry which is preliminary data.</text>
</comment>
<dbReference type="PANTHER" id="PTHR43364:SF4">
    <property type="entry name" value="NAD(P)-LINKED OXIDOREDUCTASE SUPERFAMILY PROTEIN"/>
    <property type="match status" value="1"/>
</dbReference>
<evidence type="ECO:0000256" key="1">
    <source>
        <dbReference type="ARBA" id="ARBA00023002"/>
    </source>
</evidence>
<dbReference type="InterPro" id="IPR036812">
    <property type="entry name" value="NAD(P)_OxRdtase_dom_sf"/>
</dbReference>
<dbReference type="InterPro" id="IPR023210">
    <property type="entry name" value="NADP_OxRdtase_dom"/>
</dbReference>
<keyword evidence="4" id="KW-1185">Reference proteome</keyword>
<proteinExistence type="predicted"/>
<dbReference type="PANTHER" id="PTHR43364">
    <property type="entry name" value="NADH-SPECIFIC METHYLGLYOXAL REDUCTASE-RELATED"/>
    <property type="match status" value="1"/>
</dbReference>
<evidence type="ECO:0000313" key="4">
    <source>
        <dbReference type="Proteomes" id="UP001444661"/>
    </source>
</evidence>
<organism evidence="3 4">
    <name type="scientific">Apiospora rasikravindrae</name>
    <dbReference type="NCBI Taxonomy" id="990691"/>
    <lineage>
        <taxon>Eukaryota</taxon>
        <taxon>Fungi</taxon>
        <taxon>Dikarya</taxon>
        <taxon>Ascomycota</taxon>
        <taxon>Pezizomycotina</taxon>
        <taxon>Sordariomycetes</taxon>
        <taxon>Xylariomycetidae</taxon>
        <taxon>Amphisphaeriales</taxon>
        <taxon>Apiosporaceae</taxon>
        <taxon>Apiospora</taxon>
    </lineage>
</organism>
<sequence length="324" mass="35500">MPSSTPPKAPQLIFGCASRGLAFPNRAAAEKLLDTLQAFGTRALHPPDIGAAQRRLLGPGEEAGAAAAQLGGSTVDSQVMVSIRQIVSEESTTTEENVGDTQFGEDGKMHVFYALAPDAETPLRDQAAEADARYKKGLFSKFSVVNFPAKMLEAYFEICEREGYAHYNLIDRRHGGAVMHTVRRHGMTFVAHSPHAGGFLTESLVSGLTGDDDSMLRRPKVEGSRLDERRFMPREARRYDTERHRAAVRALDELLARGRDLHERDVAVRWLVFHSRLGPEDVIMFGGSSIGRILRTKVAIGRGPLPDALVAGLDEIWRALVSTG</sequence>
<dbReference type="Gene3D" id="3.20.20.100">
    <property type="entry name" value="NADP-dependent oxidoreductase domain"/>
    <property type="match status" value="1"/>
</dbReference>
<gene>
    <name evidence="3" type="ORF">PG993_003797</name>
</gene>
<accession>A0ABR1U0J8</accession>
<feature type="domain" description="NADP-dependent oxidoreductase" evidence="2">
    <location>
        <begin position="110"/>
        <end position="317"/>
    </location>
</feature>
<dbReference type="EMBL" id="JAQQWK010000002">
    <property type="protein sequence ID" value="KAK8052412.1"/>
    <property type="molecule type" value="Genomic_DNA"/>
</dbReference>
<evidence type="ECO:0000259" key="2">
    <source>
        <dbReference type="Pfam" id="PF00248"/>
    </source>
</evidence>
<keyword evidence="1" id="KW-0560">Oxidoreductase</keyword>
<evidence type="ECO:0000313" key="3">
    <source>
        <dbReference type="EMBL" id="KAK8052412.1"/>
    </source>
</evidence>
<name>A0ABR1U0J8_9PEZI</name>
<reference evidence="3 4" key="1">
    <citation type="submission" date="2023-01" db="EMBL/GenBank/DDBJ databases">
        <title>Analysis of 21 Apiospora genomes using comparative genomics revels a genus with tremendous synthesis potential of carbohydrate active enzymes and secondary metabolites.</title>
        <authorList>
            <person name="Sorensen T."/>
        </authorList>
    </citation>
    <scope>NUCLEOTIDE SEQUENCE [LARGE SCALE GENOMIC DNA]</scope>
    <source>
        <strain evidence="3 4">CBS 33761</strain>
    </source>
</reference>
<protein>
    <recommendedName>
        <fullName evidence="2">NADP-dependent oxidoreductase domain-containing protein</fullName>
    </recommendedName>
</protein>
<dbReference type="InterPro" id="IPR050523">
    <property type="entry name" value="AKR_Detox_Biosynth"/>
</dbReference>
<dbReference type="Pfam" id="PF00248">
    <property type="entry name" value="Aldo_ket_red"/>
    <property type="match status" value="1"/>
</dbReference>